<proteinExistence type="predicted"/>
<sequence>MEYILFITLCFLSAVAGDTIPSSKPSLYSYSVNGYEGETVQFRCYLSTLGSPPVRWSWFCGQEQMTSHITYSTTNTYLTFKLTMKYHLRSCYCRATSPSTSLIYNQSSSQRAIYVNHLPPTKPMIYVLSSTAVRSEETIQAKCNITSLGYPQISWMWFCSNQAPVSGAAIRFESYISLKITSNDKTIGCRCRATSSITYYEYDEFSDFVYFTVLSDPNNDTQCLSPVAFGTTTGLLVAIIAALSAVVILQCVRKRNGTSEPRSKTLLIPVSLLTKHFKGHEEKHKTKEACKRYVP</sequence>
<dbReference type="InterPro" id="IPR013783">
    <property type="entry name" value="Ig-like_fold"/>
</dbReference>
<dbReference type="Proteomes" id="UP000005408">
    <property type="component" value="Unassembled WGS sequence"/>
</dbReference>
<keyword evidence="5" id="KW-1185">Reference proteome</keyword>
<dbReference type="InterPro" id="IPR036179">
    <property type="entry name" value="Ig-like_dom_sf"/>
</dbReference>
<organism evidence="4 5">
    <name type="scientific">Magallana gigas</name>
    <name type="common">Pacific oyster</name>
    <name type="synonym">Crassostrea gigas</name>
    <dbReference type="NCBI Taxonomy" id="29159"/>
    <lineage>
        <taxon>Eukaryota</taxon>
        <taxon>Metazoa</taxon>
        <taxon>Spiralia</taxon>
        <taxon>Lophotrochozoa</taxon>
        <taxon>Mollusca</taxon>
        <taxon>Bivalvia</taxon>
        <taxon>Autobranchia</taxon>
        <taxon>Pteriomorphia</taxon>
        <taxon>Ostreida</taxon>
        <taxon>Ostreoidea</taxon>
        <taxon>Ostreidae</taxon>
        <taxon>Magallana</taxon>
    </lineage>
</organism>
<keyword evidence="1" id="KW-0472">Membrane</keyword>
<keyword evidence="1" id="KW-1133">Transmembrane helix</keyword>
<dbReference type="SUPFAM" id="SSF48726">
    <property type="entry name" value="Immunoglobulin"/>
    <property type="match status" value="1"/>
</dbReference>
<reference evidence="4" key="1">
    <citation type="submission" date="2022-08" db="UniProtKB">
        <authorList>
            <consortium name="EnsemblMetazoa"/>
        </authorList>
    </citation>
    <scope>IDENTIFICATION</scope>
    <source>
        <strain evidence="4">05x7-T-G4-1.051#20</strain>
    </source>
</reference>
<feature type="signal peptide" evidence="2">
    <location>
        <begin position="1"/>
        <end position="17"/>
    </location>
</feature>
<name>A0A8W8KZG9_MAGGI</name>
<feature type="chain" id="PRO_5036471236" description="Ig-like domain-containing protein" evidence="2">
    <location>
        <begin position="18"/>
        <end position="295"/>
    </location>
</feature>
<evidence type="ECO:0000256" key="1">
    <source>
        <dbReference type="SAM" id="Phobius"/>
    </source>
</evidence>
<protein>
    <recommendedName>
        <fullName evidence="3">Ig-like domain-containing protein</fullName>
    </recommendedName>
</protein>
<evidence type="ECO:0000313" key="4">
    <source>
        <dbReference type="EnsemblMetazoa" id="G25242.2:cds"/>
    </source>
</evidence>
<accession>A0A8W8KZG9</accession>
<dbReference type="EnsemblMetazoa" id="G25242.2">
    <property type="protein sequence ID" value="G25242.2:cds"/>
    <property type="gene ID" value="G25242"/>
</dbReference>
<feature type="domain" description="Ig-like" evidence="3">
    <location>
        <begin position="25"/>
        <end position="109"/>
    </location>
</feature>
<dbReference type="PROSITE" id="PS50835">
    <property type="entry name" value="IG_LIKE"/>
    <property type="match status" value="1"/>
</dbReference>
<evidence type="ECO:0000256" key="2">
    <source>
        <dbReference type="SAM" id="SignalP"/>
    </source>
</evidence>
<dbReference type="Gene3D" id="2.60.40.10">
    <property type="entry name" value="Immunoglobulins"/>
    <property type="match status" value="1"/>
</dbReference>
<keyword evidence="1" id="KW-0812">Transmembrane</keyword>
<feature type="transmembrane region" description="Helical" evidence="1">
    <location>
        <begin position="227"/>
        <end position="252"/>
    </location>
</feature>
<keyword evidence="2" id="KW-0732">Signal</keyword>
<dbReference type="InterPro" id="IPR007110">
    <property type="entry name" value="Ig-like_dom"/>
</dbReference>
<evidence type="ECO:0000259" key="3">
    <source>
        <dbReference type="PROSITE" id="PS50835"/>
    </source>
</evidence>
<evidence type="ECO:0000313" key="5">
    <source>
        <dbReference type="Proteomes" id="UP000005408"/>
    </source>
</evidence>
<dbReference type="AlphaFoldDB" id="A0A8W8KZG9"/>